<dbReference type="Gene3D" id="3.60.40.10">
    <property type="entry name" value="PPM-type phosphatase domain"/>
    <property type="match status" value="1"/>
</dbReference>
<keyword evidence="2" id="KW-1133">Transmembrane helix</keyword>
<dbReference type="Pfam" id="PF07228">
    <property type="entry name" value="SpoIIE"/>
    <property type="match status" value="1"/>
</dbReference>
<keyword evidence="1" id="KW-0378">Hydrolase</keyword>
<name>A0ABS4L0G0_STRAV</name>
<gene>
    <name evidence="4" type="ORF">J2Z77_000905</name>
</gene>
<dbReference type="EMBL" id="JAGGLQ010000001">
    <property type="protein sequence ID" value="MBP2035121.1"/>
    <property type="molecule type" value="Genomic_DNA"/>
</dbReference>
<dbReference type="Proteomes" id="UP001519310">
    <property type="component" value="Unassembled WGS sequence"/>
</dbReference>
<dbReference type="InterPro" id="IPR001932">
    <property type="entry name" value="PPM-type_phosphatase-like_dom"/>
</dbReference>
<evidence type="ECO:0000256" key="1">
    <source>
        <dbReference type="ARBA" id="ARBA00022801"/>
    </source>
</evidence>
<dbReference type="PANTHER" id="PTHR43156">
    <property type="entry name" value="STAGE II SPORULATION PROTEIN E-RELATED"/>
    <property type="match status" value="1"/>
</dbReference>
<keyword evidence="2" id="KW-0812">Transmembrane</keyword>
<protein>
    <submittedName>
        <fullName evidence="4">Serine phosphatase RsbU (Regulator of sigma subunit)</fullName>
    </submittedName>
</protein>
<keyword evidence="5" id="KW-1185">Reference proteome</keyword>
<evidence type="ECO:0000313" key="4">
    <source>
        <dbReference type="EMBL" id="MBP2035121.1"/>
    </source>
</evidence>
<comment type="caution">
    <text evidence="4">The sequence shown here is derived from an EMBL/GenBank/DDBJ whole genome shotgun (WGS) entry which is preliminary data.</text>
</comment>
<reference evidence="4 5" key="1">
    <citation type="submission" date="2021-03" db="EMBL/GenBank/DDBJ databases">
        <title>Genomic Encyclopedia of Type Strains, Phase IV (KMG-IV): sequencing the most valuable type-strain genomes for metagenomic binning, comparative biology and taxonomic classification.</title>
        <authorList>
            <person name="Goeker M."/>
        </authorList>
    </citation>
    <scope>NUCLEOTIDE SEQUENCE [LARGE SCALE GENOMIC DNA]</scope>
    <source>
        <strain evidence="4 5">DSM 40526</strain>
    </source>
</reference>
<proteinExistence type="predicted"/>
<feature type="domain" description="PPM-type phosphatase" evidence="3">
    <location>
        <begin position="128"/>
        <end position="351"/>
    </location>
</feature>
<evidence type="ECO:0000256" key="2">
    <source>
        <dbReference type="SAM" id="Phobius"/>
    </source>
</evidence>
<feature type="transmembrane region" description="Helical" evidence="2">
    <location>
        <begin position="77"/>
        <end position="95"/>
    </location>
</feature>
<evidence type="ECO:0000259" key="3">
    <source>
        <dbReference type="SMART" id="SM00331"/>
    </source>
</evidence>
<dbReference type="SMART" id="SM00331">
    <property type="entry name" value="PP2C_SIG"/>
    <property type="match status" value="1"/>
</dbReference>
<accession>A0ABS4L0G0</accession>
<feature type="transmembrane region" description="Helical" evidence="2">
    <location>
        <begin position="45"/>
        <end position="65"/>
    </location>
</feature>
<evidence type="ECO:0000313" key="5">
    <source>
        <dbReference type="Proteomes" id="UP001519310"/>
    </source>
</evidence>
<organism evidence="4 5">
    <name type="scientific">Streptomyces avidinii</name>
    <dbReference type="NCBI Taxonomy" id="1895"/>
    <lineage>
        <taxon>Bacteria</taxon>
        <taxon>Bacillati</taxon>
        <taxon>Actinomycetota</taxon>
        <taxon>Actinomycetes</taxon>
        <taxon>Kitasatosporales</taxon>
        <taxon>Streptomycetaceae</taxon>
        <taxon>Streptomyces</taxon>
    </lineage>
</organism>
<dbReference type="InterPro" id="IPR036457">
    <property type="entry name" value="PPM-type-like_dom_sf"/>
</dbReference>
<sequence length="355" mass="36618">MSPAQLAVPFALIALVTVVDVLAPPDVHLGPFLVAAPAVTASFAGPWMTAFVGLVAVLAQVVVAMARTSLTDLNHTFQIIALVMISVFVTFFAHLREVHEKEVMQLRSVAETAQEVVLRPLPDRIGPLSVASVYLAAAAEAQIGGDLYAAARTATGKGTRLIIGDVRGKGLEAVGDAALVLGAFRASAHQEAGLPDLVNYLEAAVTTDLDGAGNRGESFVTAAVLEIPDAEPVLHLVSCGHPPPLLVLRAGGAVQLEVSRPAPPLGLAALVASAVTAQTFAFAEGDLLLLYTDGVLEARDGAGTFYPLAERVTAWSGLPPQGLLDRVCADLLAHAAGNTLDDDAAMVAIGRPVTS</sequence>
<keyword evidence="2" id="KW-0472">Membrane</keyword>
<dbReference type="InterPro" id="IPR052016">
    <property type="entry name" value="Bact_Sigma-Reg"/>
</dbReference>
<dbReference type="PANTHER" id="PTHR43156:SF2">
    <property type="entry name" value="STAGE II SPORULATION PROTEIN E"/>
    <property type="match status" value="1"/>
</dbReference>